<evidence type="ECO:0000313" key="1">
    <source>
        <dbReference type="EMBL" id="GMN34556.1"/>
    </source>
</evidence>
<comment type="caution">
    <text evidence="1">The sequence shown here is derived from an EMBL/GenBank/DDBJ whole genome shotgun (WGS) entry which is preliminary data.</text>
</comment>
<gene>
    <name evidence="1" type="ORF">TIFTF001_004753</name>
</gene>
<evidence type="ECO:0000313" key="2">
    <source>
        <dbReference type="Proteomes" id="UP001187192"/>
    </source>
</evidence>
<proteinExistence type="predicted"/>
<dbReference type="AlphaFoldDB" id="A0AA88CXR1"/>
<dbReference type="Proteomes" id="UP001187192">
    <property type="component" value="Unassembled WGS sequence"/>
</dbReference>
<keyword evidence="2" id="KW-1185">Reference proteome</keyword>
<sequence>MPRRGGSRHSDDEDRGVRAFCVGQELRRDRRGDFARHRLKDAGDQVYGAVNLDRELSGSRFHDLDPSSSASSWWSERTFDAAVRQS</sequence>
<name>A0AA88CXR1_FICCA</name>
<organism evidence="1 2">
    <name type="scientific">Ficus carica</name>
    <name type="common">Common fig</name>
    <dbReference type="NCBI Taxonomy" id="3494"/>
    <lineage>
        <taxon>Eukaryota</taxon>
        <taxon>Viridiplantae</taxon>
        <taxon>Streptophyta</taxon>
        <taxon>Embryophyta</taxon>
        <taxon>Tracheophyta</taxon>
        <taxon>Spermatophyta</taxon>
        <taxon>Magnoliopsida</taxon>
        <taxon>eudicotyledons</taxon>
        <taxon>Gunneridae</taxon>
        <taxon>Pentapetalae</taxon>
        <taxon>rosids</taxon>
        <taxon>fabids</taxon>
        <taxon>Rosales</taxon>
        <taxon>Moraceae</taxon>
        <taxon>Ficeae</taxon>
        <taxon>Ficus</taxon>
    </lineage>
</organism>
<dbReference type="Gramene" id="FCD_00006264-RA">
    <property type="protein sequence ID" value="FCD_00006264-RA:cds"/>
    <property type="gene ID" value="FCD_00006264"/>
</dbReference>
<protein>
    <submittedName>
        <fullName evidence="1">Uncharacterized protein</fullName>
    </submittedName>
</protein>
<reference evidence="1" key="1">
    <citation type="submission" date="2023-07" db="EMBL/GenBank/DDBJ databases">
        <title>draft genome sequence of fig (Ficus carica).</title>
        <authorList>
            <person name="Takahashi T."/>
            <person name="Nishimura K."/>
        </authorList>
    </citation>
    <scope>NUCLEOTIDE SEQUENCE</scope>
</reference>
<dbReference type="EMBL" id="BTGU01000004">
    <property type="protein sequence ID" value="GMN34556.1"/>
    <property type="molecule type" value="Genomic_DNA"/>
</dbReference>
<accession>A0AA88CXR1</accession>